<keyword evidence="3" id="KW-0479">Metal-binding</keyword>
<name>A0A1B0DHL1_PHLPP</name>
<reference evidence="8" key="1">
    <citation type="submission" date="2022-08" db="UniProtKB">
        <authorList>
            <consortium name="EnsemblMetazoa"/>
        </authorList>
    </citation>
    <scope>IDENTIFICATION</scope>
    <source>
        <strain evidence="8">Israel</strain>
    </source>
</reference>
<comment type="cofactor">
    <cofactor evidence="1">
        <name>Ca(2+)</name>
        <dbReference type="ChEBI" id="CHEBI:29108"/>
    </cofactor>
</comment>
<evidence type="ECO:0000313" key="8">
    <source>
        <dbReference type="EnsemblMetazoa" id="PPAI007645-PA"/>
    </source>
</evidence>
<evidence type="ECO:0000256" key="5">
    <source>
        <dbReference type="ARBA" id="ARBA00022837"/>
    </source>
</evidence>
<comment type="similarity">
    <text evidence="2">Belongs to the sulfatase family.</text>
</comment>
<evidence type="ECO:0000259" key="7">
    <source>
        <dbReference type="Pfam" id="PF00884"/>
    </source>
</evidence>
<evidence type="ECO:0000256" key="6">
    <source>
        <dbReference type="ARBA" id="ARBA00023180"/>
    </source>
</evidence>
<dbReference type="PANTHER" id="PTHR10342">
    <property type="entry name" value="ARYLSULFATASE"/>
    <property type="match status" value="1"/>
</dbReference>
<evidence type="ECO:0000256" key="4">
    <source>
        <dbReference type="ARBA" id="ARBA00022801"/>
    </source>
</evidence>
<feature type="domain" description="Sulfatase N-terminal" evidence="7">
    <location>
        <begin position="55"/>
        <end position="127"/>
    </location>
</feature>
<organism evidence="8 9">
    <name type="scientific">Phlebotomus papatasi</name>
    <name type="common">Sandfly</name>
    <dbReference type="NCBI Taxonomy" id="29031"/>
    <lineage>
        <taxon>Eukaryota</taxon>
        <taxon>Metazoa</taxon>
        <taxon>Ecdysozoa</taxon>
        <taxon>Arthropoda</taxon>
        <taxon>Hexapoda</taxon>
        <taxon>Insecta</taxon>
        <taxon>Pterygota</taxon>
        <taxon>Neoptera</taxon>
        <taxon>Endopterygota</taxon>
        <taxon>Diptera</taxon>
        <taxon>Nematocera</taxon>
        <taxon>Psychodoidea</taxon>
        <taxon>Psychodidae</taxon>
        <taxon>Phlebotomus</taxon>
        <taxon>Phlebotomus</taxon>
    </lineage>
</organism>
<dbReference type="Gene3D" id="3.40.720.10">
    <property type="entry name" value="Alkaline Phosphatase, subunit A"/>
    <property type="match status" value="2"/>
</dbReference>
<keyword evidence="9" id="KW-1185">Reference proteome</keyword>
<keyword evidence="5" id="KW-0106">Calcium</keyword>
<dbReference type="EMBL" id="AJVK01061255">
    <property type="status" value="NOT_ANNOTATED_CDS"/>
    <property type="molecule type" value="Genomic_DNA"/>
</dbReference>
<dbReference type="Pfam" id="PF00884">
    <property type="entry name" value="Sulfatase"/>
    <property type="match status" value="2"/>
</dbReference>
<proteinExistence type="inferred from homology"/>
<dbReference type="GO" id="GO:0046872">
    <property type="term" value="F:metal ion binding"/>
    <property type="evidence" value="ECO:0007669"/>
    <property type="project" value="UniProtKB-KW"/>
</dbReference>
<evidence type="ECO:0000256" key="1">
    <source>
        <dbReference type="ARBA" id="ARBA00001913"/>
    </source>
</evidence>
<keyword evidence="4" id="KW-0378">Hydrolase</keyword>
<dbReference type="Proteomes" id="UP000092462">
    <property type="component" value="Unassembled WGS sequence"/>
</dbReference>
<protein>
    <recommendedName>
        <fullName evidence="7">Sulfatase N-terminal domain-containing protein</fullName>
    </recommendedName>
</protein>
<dbReference type="EnsemblMetazoa" id="PPAI007645-RA">
    <property type="protein sequence ID" value="PPAI007645-PA"/>
    <property type="gene ID" value="PPAI007645"/>
</dbReference>
<sequence length="140" mass="15960">MGMQHYVLRTGEPRGLPLNEKLLPEYLKEVGYKTHIIGKWHLGFAKKSFIPTNRAPHAANDDDPLQTTSEDIEKMQHIQDPKRKAYAAMVRALDRSIGRVIRVLEEKEMLKNTVILFFSDNGGPTLGLYNNRASNYPLRG</sequence>
<keyword evidence="6" id="KW-0325">Glycoprotein</keyword>
<dbReference type="GO" id="GO:0008484">
    <property type="term" value="F:sulfuric ester hydrolase activity"/>
    <property type="evidence" value="ECO:0007669"/>
    <property type="project" value="InterPro"/>
</dbReference>
<dbReference type="InterPro" id="IPR024607">
    <property type="entry name" value="Sulfatase_CS"/>
</dbReference>
<evidence type="ECO:0000256" key="2">
    <source>
        <dbReference type="ARBA" id="ARBA00008779"/>
    </source>
</evidence>
<feature type="domain" description="Sulfatase N-terminal" evidence="7">
    <location>
        <begin position="12"/>
        <end position="47"/>
    </location>
</feature>
<dbReference type="PROSITE" id="PS00149">
    <property type="entry name" value="SULFATASE_2"/>
    <property type="match status" value="1"/>
</dbReference>
<dbReference type="VEuPathDB" id="VectorBase:PPAPM1_009943"/>
<dbReference type="InterPro" id="IPR000917">
    <property type="entry name" value="Sulfatase_N"/>
</dbReference>
<dbReference type="SUPFAM" id="SSF53649">
    <property type="entry name" value="Alkaline phosphatase-like"/>
    <property type="match status" value="1"/>
</dbReference>
<dbReference type="InterPro" id="IPR017850">
    <property type="entry name" value="Alkaline_phosphatase_core_sf"/>
</dbReference>
<evidence type="ECO:0000313" key="9">
    <source>
        <dbReference type="Proteomes" id="UP000092462"/>
    </source>
</evidence>
<dbReference type="VEuPathDB" id="VectorBase:PPAI007645"/>
<dbReference type="AlphaFoldDB" id="A0A1B0DHL1"/>
<dbReference type="PANTHER" id="PTHR10342:SF264">
    <property type="entry name" value="MIP05773P-RELATED"/>
    <property type="match status" value="1"/>
</dbReference>
<dbReference type="InterPro" id="IPR047115">
    <property type="entry name" value="ARSB"/>
</dbReference>
<accession>A0A1B0DHL1</accession>
<evidence type="ECO:0000256" key="3">
    <source>
        <dbReference type="ARBA" id="ARBA00022723"/>
    </source>
</evidence>